<organism evidence="1 2">
    <name type="scientific">Candidatus Flavonifractor merdigallinarum</name>
    <dbReference type="NCBI Taxonomy" id="2838589"/>
    <lineage>
        <taxon>Bacteria</taxon>
        <taxon>Bacillati</taxon>
        <taxon>Bacillota</taxon>
        <taxon>Clostridia</taxon>
        <taxon>Eubacteriales</taxon>
        <taxon>Oscillospiraceae</taxon>
        <taxon>Flavonifractor</taxon>
    </lineage>
</organism>
<evidence type="ECO:0000313" key="1">
    <source>
        <dbReference type="EMBL" id="HIY21546.1"/>
    </source>
</evidence>
<gene>
    <name evidence="1" type="ORF">H9841_06570</name>
</gene>
<sequence length="154" mass="17942">MDAHSLEALQTLFAEKRYGELYEMAPFVFDDMLMLNGRAEFEDFLEQEQEVDEGAFWRFYRAALGKSLLLDGYEGDVTEKVQAFLRKELPCAVYSQLEELLSDIQADLDEDREPLEERVEEWNKRLSDTSYTLVLELDDTYCAGVYFLSVQCSE</sequence>
<name>A0A9D1Y8R7_9FIRM</name>
<dbReference type="Proteomes" id="UP000823868">
    <property type="component" value="Unassembled WGS sequence"/>
</dbReference>
<reference evidence="1" key="2">
    <citation type="submission" date="2021-04" db="EMBL/GenBank/DDBJ databases">
        <authorList>
            <person name="Gilroy R."/>
        </authorList>
    </citation>
    <scope>NUCLEOTIDE SEQUENCE</scope>
    <source>
        <strain evidence="1">ChiBcec16_6824</strain>
    </source>
</reference>
<evidence type="ECO:0000313" key="2">
    <source>
        <dbReference type="Proteomes" id="UP000823868"/>
    </source>
</evidence>
<evidence type="ECO:0008006" key="3">
    <source>
        <dbReference type="Google" id="ProtNLM"/>
    </source>
</evidence>
<proteinExistence type="predicted"/>
<dbReference type="AlphaFoldDB" id="A0A9D1Y8R7"/>
<comment type="caution">
    <text evidence="1">The sequence shown here is derived from an EMBL/GenBank/DDBJ whole genome shotgun (WGS) entry which is preliminary data.</text>
</comment>
<reference evidence="1" key="1">
    <citation type="journal article" date="2021" name="PeerJ">
        <title>Extensive microbial diversity within the chicken gut microbiome revealed by metagenomics and culture.</title>
        <authorList>
            <person name="Gilroy R."/>
            <person name="Ravi A."/>
            <person name="Getino M."/>
            <person name="Pursley I."/>
            <person name="Horton D.L."/>
            <person name="Alikhan N.F."/>
            <person name="Baker D."/>
            <person name="Gharbi K."/>
            <person name="Hall N."/>
            <person name="Watson M."/>
            <person name="Adriaenssens E.M."/>
            <person name="Foster-Nyarko E."/>
            <person name="Jarju S."/>
            <person name="Secka A."/>
            <person name="Antonio M."/>
            <person name="Oren A."/>
            <person name="Chaudhuri R.R."/>
            <person name="La Ragione R."/>
            <person name="Hildebrand F."/>
            <person name="Pallen M.J."/>
        </authorList>
    </citation>
    <scope>NUCLEOTIDE SEQUENCE</scope>
    <source>
        <strain evidence="1">ChiBcec16_6824</strain>
    </source>
</reference>
<dbReference type="EMBL" id="DXDX01000120">
    <property type="protein sequence ID" value="HIY21546.1"/>
    <property type="molecule type" value="Genomic_DNA"/>
</dbReference>
<protein>
    <recommendedName>
        <fullName evidence="3">DUF4375 domain-containing protein</fullName>
    </recommendedName>
</protein>
<accession>A0A9D1Y8R7</accession>